<accession>A0AAD5VGU6</accession>
<evidence type="ECO:0000256" key="6">
    <source>
        <dbReference type="ARBA" id="ARBA00013279"/>
    </source>
</evidence>
<reference evidence="19" key="1">
    <citation type="submission" date="2022-07" db="EMBL/GenBank/DDBJ databases">
        <title>Genome Sequence of Physisporinus lineatus.</title>
        <authorList>
            <person name="Buettner E."/>
        </authorList>
    </citation>
    <scope>NUCLEOTIDE SEQUENCE</scope>
    <source>
        <strain evidence="19">VT162</strain>
    </source>
</reference>
<keyword evidence="8" id="KW-0967">Endosome</keyword>
<evidence type="ECO:0000256" key="10">
    <source>
        <dbReference type="ARBA" id="ARBA00022963"/>
    </source>
</evidence>
<feature type="chain" id="PRO_5042182352" description="triacylglycerol lipase" evidence="18">
    <location>
        <begin position="16"/>
        <end position="463"/>
    </location>
</feature>
<dbReference type="GO" id="GO:0004620">
    <property type="term" value="F:phospholipase activity"/>
    <property type="evidence" value="ECO:0007669"/>
    <property type="project" value="TreeGrafter"/>
</dbReference>
<dbReference type="GO" id="GO:0005775">
    <property type="term" value="C:vacuolar lumen"/>
    <property type="evidence" value="ECO:0007669"/>
    <property type="project" value="TreeGrafter"/>
</dbReference>
<evidence type="ECO:0000313" key="20">
    <source>
        <dbReference type="Proteomes" id="UP001212997"/>
    </source>
</evidence>
<keyword evidence="20" id="KW-1185">Reference proteome</keyword>
<keyword evidence="11" id="KW-0735">Signal-anchor</keyword>
<dbReference type="PANTHER" id="PTHR47175:SF2">
    <property type="entry name" value="LIPASE ATG15-RELATED"/>
    <property type="match status" value="1"/>
</dbReference>
<dbReference type="GO" id="GO:0004806">
    <property type="term" value="F:triacylglycerol lipase activity"/>
    <property type="evidence" value="ECO:0007669"/>
    <property type="project" value="UniProtKB-EC"/>
</dbReference>
<dbReference type="Proteomes" id="UP001212997">
    <property type="component" value="Unassembled WGS sequence"/>
</dbReference>
<dbReference type="GO" id="GO:0034727">
    <property type="term" value="P:piecemeal microautophagy of the nucleus"/>
    <property type="evidence" value="ECO:0007669"/>
    <property type="project" value="TreeGrafter"/>
</dbReference>
<dbReference type="Pfam" id="PF26363">
    <property type="entry name" value="Phospholipase-like"/>
    <property type="match status" value="1"/>
</dbReference>
<evidence type="ECO:0000256" key="5">
    <source>
        <dbReference type="ARBA" id="ARBA00011137"/>
    </source>
</evidence>
<evidence type="ECO:0000256" key="14">
    <source>
        <dbReference type="ARBA" id="ARBA00023098"/>
    </source>
</evidence>
<keyword evidence="10" id="KW-0442">Lipid degradation</keyword>
<keyword evidence="12" id="KW-1133">Transmembrane helix</keyword>
<dbReference type="AlphaFoldDB" id="A0AAD5VGU6"/>
<evidence type="ECO:0000256" key="18">
    <source>
        <dbReference type="SAM" id="SignalP"/>
    </source>
</evidence>
<dbReference type="GO" id="GO:0034496">
    <property type="term" value="P:multivesicular body membrane disassembly"/>
    <property type="evidence" value="ECO:0007669"/>
    <property type="project" value="TreeGrafter"/>
</dbReference>
<comment type="catalytic activity">
    <reaction evidence="1">
        <text>a triacylglycerol + H2O = a diacylglycerol + a fatty acid + H(+)</text>
        <dbReference type="Rhea" id="RHEA:12044"/>
        <dbReference type="ChEBI" id="CHEBI:15377"/>
        <dbReference type="ChEBI" id="CHEBI:15378"/>
        <dbReference type="ChEBI" id="CHEBI:17855"/>
        <dbReference type="ChEBI" id="CHEBI:18035"/>
        <dbReference type="ChEBI" id="CHEBI:28868"/>
        <dbReference type="EC" id="3.1.1.3"/>
    </reaction>
</comment>
<dbReference type="Gene3D" id="3.40.50.1820">
    <property type="entry name" value="alpha/beta hydrolase"/>
    <property type="match status" value="1"/>
</dbReference>
<proteinExistence type="inferred from homology"/>
<evidence type="ECO:0000256" key="16">
    <source>
        <dbReference type="ARBA" id="ARBA00023180"/>
    </source>
</evidence>
<dbReference type="GO" id="GO:0032585">
    <property type="term" value="C:multivesicular body membrane"/>
    <property type="evidence" value="ECO:0007669"/>
    <property type="project" value="UniProtKB-SubCell"/>
</dbReference>
<evidence type="ECO:0000256" key="4">
    <source>
        <dbReference type="ARBA" id="ARBA00010701"/>
    </source>
</evidence>
<gene>
    <name evidence="19" type="ORF">NLI96_g215</name>
</gene>
<evidence type="ECO:0000313" key="19">
    <source>
        <dbReference type="EMBL" id="KAJ3492089.1"/>
    </source>
</evidence>
<evidence type="ECO:0000256" key="15">
    <source>
        <dbReference type="ARBA" id="ARBA00023136"/>
    </source>
</evidence>
<evidence type="ECO:0000256" key="2">
    <source>
        <dbReference type="ARBA" id="ARBA00004270"/>
    </source>
</evidence>
<keyword evidence="13" id="KW-0072">Autophagy</keyword>
<comment type="subunit">
    <text evidence="5">Binds to both phosphatidylinositol (PI) and phosphatidylinositol 3,5-bisphosphate (PIP2).</text>
</comment>
<feature type="signal peptide" evidence="18">
    <location>
        <begin position="1"/>
        <end position="15"/>
    </location>
</feature>
<keyword evidence="7" id="KW-0812">Transmembrane</keyword>
<dbReference type="PANTHER" id="PTHR47175">
    <property type="entry name" value="LIPASE ATG15-RELATED"/>
    <property type="match status" value="1"/>
</dbReference>
<dbReference type="InterPro" id="IPR050805">
    <property type="entry name" value="ATG15_Lipase"/>
</dbReference>
<evidence type="ECO:0000256" key="12">
    <source>
        <dbReference type="ARBA" id="ARBA00022989"/>
    </source>
</evidence>
<keyword evidence="14" id="KW-0443">Lipid metabolism</keyword>
<dbReference type="SUPFAM" id="SSF53474">
    <property type="entry name" value="alpha/beta-Hydrolases"/>
    <property type="match status" value="1"/>
</dbReference>
<keyword evidence="15" id="KW-0472">Membrane</keyword>
<evidence type="ECO:0000256" key="1">
    <source>
        <dbReference type="ARBA" id="ARBA00001024"/>
    </source>
</evidence>
<evidence type="ECO:0000256" key="9">
    <source>
        <dbReference type="ARBA" id="ARBA00022801"/>
    </source>
</evidence>
<comment type="subcellular location">
    <subcellularLocation>
        <location evidence="3">Endosome</location>
        <location evidence="3">Multivesicular body membrane</location>
        <topology evidence="3">Single-pass type II membrane protein</topology>
    </subcellularLocation>
    <subcellularLocation>
        <location evidence="2">Prevacuolar compartment membrane</location>
        <topology evidence="2">Single-pass type II membrane protein</topology>
    </subcellularLocation>
</comment>
<name>A0AAD5VGU6_9APHY</name>
<comment type="similarity">
    <text evidence="4">Belongs to the AB hydrolase superfamily. Lipase family.</text>
</comment>
<keyword evidence="9" id="KW-0378">Hydrolase</keyword>
<evidence type="ECO:0000256" key="13">
    <source>
        <dbReference type="ARBA" id="ARBA00023006"/>
    </source>
</evidence>
<protein>
    <recommendedName>
        <fullName evidence="6">triacylglycerol lipase</fullName>
        <ecNumber evidence="6">3.1.1.3</ecNumber>
    </recommendedName>
    <alternativeName>
        <fullName evidence="17">Autophagy-related protein 15</fullName>
    </alternativeName>
</protein>
<keyword evidence="18" id="KW-0732">Signal</keyword>
<dbReference type="GO" id="GO:0006660">
    <property type="term" value="P:phosphatidylserine catabolic process"/>
    <property type="evidence" value="ECO:0007669"/>
    <property type="project" value="TreeGrafter"/>
</dbReference>
<dbReference type="InterPro" id="IPR029058">
    <property type="entry name" value="AB_hydrolase_fold"/>
</dbReference>
<dbReference type="EMBL" id="JANAWD010000003">
    <property type="protein sequence ID" value="KAJ3492089.1"/>
    <property type="molecule type" value="Genomic_DNA"/>
</dbReference>
<comment type="caution">
    <text evidence="19">The sequence shown here is derived from an EMBL/GenBank/DDBJ whole genome shotgun (WGS) entry which is preliminary data.</text>
</comment>
<evidence type="ECO:0000256" key="8">
    <source>
        <dbReference type="ARBA" id="ARBA00022753"/>
    </source>
</evidence>
<evidence type="ECO:0000256" key="7">
    <source>
        <dbReference type="ARBA" id="ARBA00022692"/>
    </source>
</evidence>
<dbReference type="GO" id="GO:0046461">
    <property type="term" value="P:neutral lipid catabolic process"/>
    <property type="evidence" value="ECO:0007669"/>
    <property type="project" value="TreeGrafter"/>
</dbReference>
<dbReference type="EC" id="3.1.1.3" evidence="6"/>
<evidence type="ECO:0000256" key="3">
    <source>
        <dbReference type="ARBA" id="ARBA00004343"/>
    </source>
</evidence>
<evidence type="ECO:0000256" key="17">
    <source>
        <dbReference type="ARBA" id="ARBA00029828"/>
    </source>
</evidence>
<organism evidence="19 20">
    <name type="scientific">Meripilus lineatus</name>
    <dbReference type="NCBI Taxonomy" id="2056292"/>
    <lineage>
        <taxon>Eukaryota</taxon>
        <taxon>Fungi</taxon>
        <taxon>Dikarya</taxon>
        <taxon>Basidiomycota</taxon>
        <taxon>Agaricomycotina</taxon>
        <taxon>Agaricomycetes</taxon>
        <taxon>Polyporales</taxon>
        <taxon>Meripilaceae</taxon>
        <taxon>Meripilus</taxon>
    </lineage>
</organism>
<sequence>MRILLTLAAISCVFAKPIVASNSADRRHHQVRRSLSFTPQNEYTLAEEYDLGDTKTLFRVDPPRVLKDGEDPAGSQRLFRMGEESDFGGSSPTITLLAKPTTIWRPKSGVSYQQARLRSLREKENEPVEWEETEILAPDIQDLHTIGQLARMTGNAYALPGHSNWYDIDLEWNTSFPIGWEDTTDGFRGHVFVTPDNSTVVLSIKGTTLQGPTSKKDKFNDNLLFSCCCARVDISWVFSTVCDCYAKNWRCDNTCLNEALVEDSLFYSIGVNLINNLTAAYPTSDIWLVGHSLGGGLASLLGTTFGLPAVAFEAPGERLAAERLHLPFPPRSSTFKTKYGSAPVTHIYHNADPIPQGVCTGLGSPCASAGFALETRCHLGRSIVYDTVGKLGWKVDVRKHPIRQVIKGVLEVDVGGWEDPDDPLRVRREVPVPQEEEDCIDCFKWEFGDFKDLPEGEKDASLV</sequence>
<evidence type="ECO:0000256" key="11">
    <source>
        <dbReference type="ARBA" id="ARBA00022968"/>
    </source>
</evidence>
<keyword evidence="16" id="KW-0325">Glycoprotein</keyword>